<protein>
    <recommendedName>
        <fullName evidence="6">Carbohydrate ABC transporter substrate-binding protein, CUT1 family (TC 3.A.1.1.-)</fullName>
    </recommendedName>
</protein>
<evidence type="ECO:0000256" key="3">
    <source>
        <dbReference type="SAM" id="SignalP"/>
    </source>
</evidence>
<proteinExistence type="predicted"/>
<feature type="chain" id="PRO_5039097105" description="Carbohydrate ABC transporter substrate-binding protein, CUT1 family (TC 3.A.1.1.-)" evidence="3">
    <location>
        <begin position="23"/>
        <end position="477"/>
    </location>
</feature>
<dbReference type="HOGENOM" id="CLU_031285_2_2_9"/>
<dbReference type="PANTHER" id="PTHR43649:SF33">
    <property type="entry name" value="POLYGALACTURONAN_RHAMNOGALACTURONAN-BINDING PROTEIN YTCQ"/>
    <property type="match status" value="1"/>
</dbReference>
<evidence type="ECO:0008006" key="6">
    <source>
        <dbReference type="Google" id="ProtNLM"/>
    </source>
</evidence>
<dbReference type="AlphaFoldDB" id="D4LCF9"/>
<evidence type="ECO:0000256" key="1">
    <source>
        <dbReference type="ARBA" id="ARBA00022729"/>
    </source>
</evidence>
<dbReference type="Gene3D" id="3.40.190.10">
    <property type="entry name" value="Periplasmic binding protein-like II"/>
    <property type="match status" value="1"/>
</dbReference>
<dbReference type="InterPro" id="IPR050490">
    <property type="entry name" value="Bact_solute-bd_prot1"/>
</dbReference>
<dbReference type="STRING" id="213810.RUM_11600"/>
<sequence length="477" mass="52225">MNKLKRTLALVATLALATTAFVGCGDDSSSSAPANNSSKTESKVDDSSTGDSSKTEAKAENKVPNTGSTLSILCWTGDDIKAMKDCFLANNSDVKDSDITWVQCGTKGGDAAENYTQYFAGDEDVDLYIAEADWIMTFINDDAVSAPLSNLGLTDDDFKTNYDYIKQIGTDSKGVLKGTSWQSTPGGFAYRADLAKEYLGASTPAEMQEKVKDWDTFMESAKTISEKTEGKMNMTATIGGLWQVFSYNRAQAWVDKDNKLAIDDSCTKFMNMVKEMRDKNYVSGEDQWGDSWFALGANGDTFGYFVCSWCFGDDTSTFGKMQGGKDNENFGKWGFVKGPQEYAWGGSWLCLSPKADNGELAEKFVKFFCSNEETMKTYAEFKGEFVNSYNVMKSIVDAKTNKSALLADGQDQFATMIEVAAGINLDGKITPYDATIKNDYIDAVNGYVKGDTASVEDALKAFKTKVASDLPEQLTWE</sequence>
<dbReference type="Proteomes" id="UP000007054">
    <property type="component" value="Chromosome"/>
</dbReference>
<dbReference type="RefSeq" id="WP_015558211.1">
    <property type="nucleotide sequence ID" value="NC_021039.1"/>
</dbReference>
<keyword evidence="1 3" id="KW-0732">Signal</keyword>
<organism evidence="4 5">
    <name type="scientific">Ruminococcus champanellensis (strain DSM 18848 / JCM 17042 / KCTC 15320 / 18P13)</name>
    <dbReference type="NCBI Taxonomy" id="213810"/>
    <lineage>
        <taxon>Bacteria</taxon>
        <taxon>Bacillati</taxon>
        <taxon>Bacillota</taxon>
        <taxon>Clostridia</taxon>
        <taxon>Eubacteriales</taxon>
        <taxon>Oscillospiraceae</taxon>
        <taxon>Ruminococcus</taxon>
    </lineage>
</organism>
<evidence type="ECO:0000256" key="2">
    <source>
        <dbReference type="SAM" id="MobiDB-lite"/>
    </source>
</evidence>
<name>D4LCF9_RUMC1</name>
<dbReference type="OrthoDB" id="55273at2"/>
<evidence type="ECO:0000313" key="5">
    <source>
        <dbReference type="Proteomes" id="UP000007054"/>
    </source>
</evidence>
<dbReference type="PANTHER" id="PTHR43649">
    <property type="entry name" value="ARABINOSE-BINDING PROTEIN-RELATED"/>
    <property type="match status" value="1"/>
</dbReference>
<dbReference type="GeneID" id="83155903"/>
<accession>D4LCF9</accession>
<dbReference type="BioCyc" id="RCHA213810:RUM_RS05570-MONOMER"/>
<reference evidence="4" key="2">
    <citation type="submission" date="2010-03" db="EMBL/GenBank/DDBJ databases">
        <authorList>
            <person name="Pajon A."/>
        </authorList>
    </citation>
    <scope>NUCLEOTIDE SEQUENCE</scope>
    <source>
        <strain evidence="4">Type strain: 18P13</strain>
    </source>
</reference>
<dbReference type="PROSITE" id="PS51257">
    <property type="entry name" value="PROKAR_LIPOPROTEIN"/>
    <property type="match status" value="1"/>
</dbReference>
<feature type="compositionally biased region" description="Low complexity" evidence="2">
    <location>
        <begin position="28"/>
        <end position="38"/>
    </location>
</feature>
<keyword evidence="5" id="KW-1185">Reference proteome</keyword>
<feature type="region of interest" description="Disordered" evidence="2">
    <location>
        <begin position="25"/>
        <end position="62"/>
    </location>
</feature>
<evidence type="ECO:0000313" key="4">
    <source>
        <dbReference type="EMBL" id="CBL17304.1"/>
    </source>
</evidence>
<dbReference type="SUPFAM" id="SSF53850">
    <property type="entry name" value="Periplasmic binding protein-like II"/>
    <property type="match status" value="1"/>
</dbReference>
<reference evidence="4" key="1">
    <citation type="submission" date="2010-03" db="EMBL/GenBank/DDBJ databases">
        <title>The genome sequence of Ruminococcus sp. 18P13.</title>
        <authorList>
            <consortium name="metaHIT consortium -- http://www.metahit.eu/"/>
            <person name="Pajon A."/>
            <person name="Turner K."/>
            <person name="Parkhill J."/>
            <person name="Bernalier A."/>
        </authorList>
    </citation>
    <scope>NUCLEOTIDE SEQUENCE [LARGE SCALE GENOMIC DNA]</scope>
    <source>
        <strain evidence="4">Type strain: 18P13</strain>
    </source>
</reference>
<dbReference type="PATRIC" id="fig|213810.4.peg.1055"/>
<dbReference type="EMBL" id="FP929052">
    <property type="protein sequence ID" value="CBL17304.1"/>
    <property type="molecule type" value="Genomic_DNA"/>
</dbReference>
<dbReference type="KEGG" id="rch:RUM_11600"/>
<feature type="signal peptide" evidence="3">
    <location>
        <begin position="1"/>
        <end position="22"/>
    </location>
</feature>
<gene>
    <name evidence="4" type="ordered locus">RUM_11600</name>
</gene>